<organism evidence="16 17">
    <name type="scientific">Collibacillus ludicampi</name>
    <dbReference type="NCBI Taxonomy" id="2771369"/>
    <lineage>
        <taxon>Bacteria</taxon>
        <taxon>Bacillati</taxon>
        <taxon>Bacillota</taxon>
        <taxon>Bacilli</taxon>
        <taxon>Bacillales</taxon>
        <taxon>Alicyclobacillaceae</taxon>
        <taxon>Collibacillus</taxon>
    </lineage>
</organism>
<dbReference type="CDD" id="cd06503">
    <property type="entry name" value="ATP-synt_Fo_b"/>
    <property type="match status" value="1"/>
</dbReference>
<dbReference type="PANTHER" id="PTHR33445:SF1">
    <property type="entry name" value="ATP SYNTHASE SUBUNIT B"/>
    <property type="match status" value="1"/>
</dbReference>
<evidence type="ECO:0000313" key="17">
    <source>
        <dbReference type="Proteomes" id="UP001057291"/>
    </source>
</evidence>
<dbReference type="InterPro" id="IPR050059">
    <property type="entry name" value="ATP_synthase_B_chain"/>
</dbReference>
<protein>
    <recommendedName>
        <fullName evidence="13">ATP synthase subunit b</fullName>
    </recommendedName>
    <alternativeName>
        <fullName evidence="13">ATP synthase F(0) sector subunit b</fullName>
    </alternativeName>
    <alternativeName>
        <fullName evidence="13">ATPase subunit I</fullName>
    </alternativeName>
    <alternativeName>
        <fullName evidence="13">F-type ATPase subunit b</fullName>
        <shortName evidence="13">F-ATPase subunit b</shortName>
    </alternativeName>
</protein>
<dbReference type="InterPro" id="IPR005864">
    <property type="entry name" value="ATP_synth_F0_bsu_bac"/>
</dbReference>
<comment type="function">
    <text evidence="13">Component of the F(0) channel, it forms part of the peripheral stalk, linking F(1) to F(0).</text>
</comment>
<dbReference type="GO" id="GO:0046961">
    <property type="term" value="F:proton-transporting ATPase activity, rotational mechanism"/>
    <property type="evidence" value="ECO:0007669"/>
    <property type="project" value="TreeGrafter"/>
</dbReference>
<evidence type="ECO:0000256" key="2">
    <source>
        <dbReference type="ARBA" id="ARBA00022448"/>
    </source>
</evidence>
<keyword evidence="6 13" id="KW-0375">Hydrogen ion transport</keyword>
<keyword evidence="2 13" id="KW-0813">Transport</keyword>
<keyword evidence="7 13" id="KW-1133">Transmembrane helix</keyword>
<comment type="function">
    <text evidence="11 13">F(1)F(0) ATP synthase produces ATP from ADP in the presence of a proton or sodium gradient. F-type ATPases consist of two structural domains, F(1) containing the extramembraneous catalytic core and F(0) containing the membrane proton channel, linked together by a central stalk and a peripheral stalk. During catalysis, ATP synthesis in the catalytic domain of F(1) is coupled via a rotary mechanism of the central stalk subunits to proton translocation.</text>
</comment>
<dbReference type="GO" id="GO:0005886">
    <property type="term" value="C:plasma membrane"/>
    <property type="evidence" value="ECO:0007669"/>
    <property type="project" value="UniProtKB-SubCell"/>
</dbReference>
<reference evidence="16" key="1">
    <citation type="journal article" date="2023" name="Int. J. Syst. Evol. Microbiol.">
        <title>Collibacillus ludicampi gen. nov., sp. nov., a new soil bacterium of the family Alicyclobacillaceae.</title>
        <authorList>
            <person name="Jojima T."/>
            <person name="Ioku Y."/>
            <person name="Fukuta Y."/>
            <person name="Shirasaka N."/>
            <person name="Matsumura Y."/>
            <person name="Mori M."/>
        </authorList>
    </citation>
    <scope>NUCLEOTIDE SEQUENCE</scope>
    <source>
        <strain evidence="16">TP075</strain>
    </source>
</reference>
<keyword evidence="17" id="KW-1185">Reference proteome</keyword>
<dbReference type="GO" id="GO:0046933">
    <property type="term" value="F:proton-transporting ATP synthase activity, rotational mechanism"/>
    <property type="evidence" value="ECO:0007669"/>
    <property type="project" value="UniProtKB-UniRule"/>
</dbReference>
<keyword evidence="5 13" id="KW-0812">Transmembrane</keyword>
<keyword evidence="8 13" id="KW-0406">Ion transport</keyword>
<evidence type="ECO:0000256" key="11">
    <source>
        <dbReference type="ARBA" id="ARBA00025198"/>
    </source>
</evidence>
<gene>
    <name evidence="13" type="primary">atpF</name>
    <name evidence="16" type="ORF">DNHGIG_12530</name>
</gene>
<evidence type="ECO:0000256" key="1">
    <source>
        <dbReference type="ARBA" id="ARBA00005513"/>
    </source>
</evidence>
<keyword evidence="15" id="KW-0175">Coiled coil</keyword>
<evidence type="ECO:0000256" key="6">
    <source>
        <dbReference type="ARBA" id="ARBA00022781"/>
    </source>
</evidence>
<comment type="caution">
    <text evidence="16">The sequence shown here is derived from an EMBL/GenBank/DDBJ whole genome shotgun (WGS) entry which is preliminary data.</text>
</comment>
<evidence type="ECO:0000256" key="3">
    <source>
        <dbReference type="ARBA" id="ARBA00022475"/>
    </source>
</evidence>
<dbReference type="GO" id="GO:0045259">
    <property type="term" value="C:proton-transporting ATP synthase complex"/>
    <property type="evidence" value="ECO:0007669"/>
    <property type="project" value="UniProtKB-KW"/>
</dbReference>
<comment type="similarity">
    <text evidence="1 13 14">Belongs to the ATPase B chain family.</text>
</comment>
<evidence type="ECO:0000256" key="8">
    <source>
        <dbReference type="ARBA" id="ARBA00023065"/>
    </source>
</evidence>
<dbReference type="GO" id="GO:0012505">
    <property type="term" value="C:endomembrane system"/>
    <property type="evidence" value="ECO:0007669"/>
    <property type="project" value="UniProtKB-SubCell"/>
</dbReference>
<evidence type="ECO:0000256" key="14">
    <source>
        <dbReference type="RuleBase" id="RU003848"/>
    </source>
</evidence>
<keyword evidence="3 13" id="KW-1003">Cell membrane</keyword>
<comment type="subcellular location">
    <subcellularLocation>
        <location evidence="13">Cell membrane</location>
        <topology evidence="13">Single-pass membrane protein</topology>
    </subcellularLocation>
    <subcellularLocation>
        <location evidence="12">Endomembrane system</location>
        <topology evidence="12">Single-pass membrane protein</topology>
    </subcellularLocation>
</comment>
<dbReference type="Pfam" id="PF00430">
    <property type="entry name" value="ATP-synt_B"/>
    <property type="match status" value="1"/>
</dbReference>
<evidence type="ECO:0000256" key="4">
    <source>
        <dbReference type="ARBA" id="ARBA00022547"/>
    </source>
</evidence>
<evidence type="ECO:0000313" key="16">
    <source>
        <dbReference type="EMBL" id="GIM45704.1"/>
    </source>
</evidence>
<accession>A0AAV4LCZ3</accession>
<dbReference type="AlphaFoldDB" id="A0AAV4LCZ3"/>
<evidence type="ECO:0000256" key="15">
    <source>
        <dbReference type="SAM" id="Coils"/>
    </source>
</evidence>
<comment type="subunit">
    <text evidence="13">F-type ATPases have 2 components, F(1) - the catalytic core - and F(0) - the membrane proton channel. F(1) has five subunits: alpha(3), beta(3), gamma(1), delta(1), epsilon(1). F(0) has three main subunits: a(1), b(2) and c(10-14). The alpha and beta chains form an alternating ring which encloses part of the gamma chain. F(1) is attached to F(0) by a central stalk formed by the gamma and epsilon chains, while a peripheral stalk is formed by the delta and b chains.</text>
</comment>
<dbReference type="Gene3D" id="6.10.250.1580">
    <property type="match status" value="1"/>
</dbReference>
<sequence length="162" mass="18616">MELQFGTMLLQLIIFLLLFWFLKRVAFGPIMRVMKERQEYIENQIATAEQNRQEAERLAREHREALEAAKKEARDLLENARRNGEKQAAEIIAAAEAEAKRIQAEATAEINREKERALAELREQVGELSVLLAKKLIAKEIDQSKHKALFDEAVKEMGARVC</sequence>
<dbReference type="SUPFAM" id="SSF81573">
    <property type="entry name" value="F1F0 ATP synthase subunit B, membrane domain"/>
    <property type="match status" value="1"/>
</dbReference>
<evidence type="ECO:0000256" key="9">
    <source>
        <dbReference type="ARBA" id="ARBA00023136"/>
    </source>
</evidence>
<dbReference type="EMBL" id="BOQE01000001">
    <property type="protein sequence ID" value="GIM45704.1"/>
    <property type="molecule type" value="Genomic_DNA"/>
</dbReference>
<dbReference type="NCBIfam" id="TIGR01144">
    <property type="entry name" value="ATP_synt_b"/>
    <property type="match status" value="1"/>
</dbReference>
<dbReference type="RefSeq" id="WP_282198882.1">
    <property type="nucleotide sequence ID" value="NZ_BOQE01000001.1"/>
</dbReference>
<keyword evidence="4 13" id="KW-0138">CF(0)</keyword>
<dbReference type="PANTHER" id="PTHR33445">
    <property type="entry name" value="ATP SYNTHASE SUBUNIT B', CHLOROPLASTIC"/>
    <property type="match status" value="1"/>
</dbReference>
<evidence type="ECO:0000256" key="10">
    <source>
        <dbReference type="ARBA" id="ARBA00023310"/>
    </source>
</evidence>
<dbReference type="InterPro" id="IPR002146">
    <property type="entry name" value="ATP_synth_b/b'su_bac/chlpt"/>
</dbReference>
<evidence type="ECO:0000256" key="13">
    <source>
        <dbReference type="HAMAP-Rule" id="MF_01398"/>
    </source>
</evidence>
<name>A0AAV4LCZ3_9BACL</name>
<evidence type="ECO:0000256" key="5">
    <source>
        <dbReference type="ARBA" id="ARBA00022692"/>
    </source>
</evidence>
<evidence type="ECO:0000256" key="7">
    <source>
        <dbReference type="ARBA" id="ARBA00022989"/>
    </source>
</evidence>
<feature type="transmembrane region" description="Helical" evidence="13">
    <location>
        <begin position="6"/>
        <end position="27"/>
    </location>
</feature>
<feature type="coiled-coil region" evidence="15">
    <location>
        <begin position="31"/>
        <end position="131"/>
    </location>
</feature>
<dbReference type="InterPro" id="IPR028987">
    <property type="entry name" value="ATP_synth_B-like_membr_sf"/>
</dbReference>
<proteinExistence type="inferred from homology"/>
<evidence type="ECO:0000256" key="12">
    <source>
        <dbReference type="ARBA" id="ARBA00037847"/>
    </source>
</evidence>
<keyword evidence="9 13" id="KW-0472">Membrane</keyword>
<dbReference type="HAMAP" id="MF_01398">
    <property type="entry name" value="ATP_synth_b_bprime"/>
    <property type="match status" value="1"/>
</dbReference>
<dbReference type="Proteomes" id="UP001057291">
    <property type="component" value="Unassembled WGS sequence"/>
</dbReference>
<keyword evidence="10 13" id="KW-0066">ATP synthesis</keyword>